<dbReference type="EMBL" id="JAQQWP010000008">
    <property type="protein sequence ID" value="KAK8106607.1"/>
    <property type="molecule type" value="Genomic_DNA"/>
</dbReference>
<proteinExistence type="predicted"/>
<organism evidence="2 3">
    <name type="scientific">Apiospora kogelbergensis</name>
    <dbReference type="NCBI Taxonomy" id="1337665"/>
    <lineage>
        <taxon>Eukaryota</taxon>
        <taxon>Fungi</taxon>
        <taxon>Dikarya</taxon>
        <taxon>Ascomycota</taxon>
        <taxon>Pezizomycotina</taxon>
        <taxon>Sordariomycetes</taxon>
        <taxon>Xylariomycetidae</taxon>
        <taxon>Amphisphaeriales</taxon>
        <taxon>Apiosporaceae</taxon>
        <taxon>Apiospora</taxon>
    </lineage>
</organism>
<name>A0AAW0QKW7_9PEZI</name>
<reference evidence="2 3" key="1">
    <citation type="submission" date="2023-01" db="EMBL/GenBank/DDBJ databases">
        <title>Analysis of 21 Apiospora genomes using comparative genomics revels a genus with tremendous synthesis potential of carbohydrate active enzymes and secondary metabolites.</title>
        <authorList>
            <person name="Sorensen T."/>
        </authorList>
    </citation>
    <scope>NUCLEOTIDE SEQUENCE [LARGE SCALE GENOMIC DNA]</scope>
    <source>
        <strain evidence="2 3">CBS 117206</strain>
    </source>
</reference>
<evidence type="ECO:0000256" key="1">
    <source>
        <dbReference type="SAM" id="MobiDB-lite"/>
    </source>
</evidence>
<dbReference type="AlphaFoldDB" id="A0AAW0QKW7"/>
<feature type="region of interest" description="Disordered" evidence="1">
    <location>
        <begin position="1"/>
        <end position="69"/>
    </location>
</feature>
<dbReference type="Proteomes" id="UP001392437">
    <property type="component" value="Unassembled WGS sequence"/>
</dbReference>
<keyword evidence="3" id="KW-1185">Reference proteome</keyword>
<gene>
    <name evidence="2" type="ORF">PG999_009966</name>
</gene>
<accession>A0AAW0QKW7</accession>
<evidence type="ECO:0000313" key="2">
    <source>
        <dbReference type="EMBL" id="KAK8106607.1"/>
    </source>
</evidence>
<comment type="caution">
    <text evidence="2">The sequence shown here is derived from an EMBL/GenBank/DDBJ whole genome shotgun (WGS) entry which is preliminary data.</text>
</comment>
<protein>
    <submittedName>
        <fullName evidence="2">Uncharacterized protein</fullName>
    </submittedName>
</protein>
<feature type="compositionally biased region" description="Basic and acidic residues" evidence="1">
    <location>
        <begin position="12"/>
        <end position="38"/>
    </location>
</feature>
<evidence type="ECO:0000313" key="3">
    <source>
        <dbReference type="Proteomes" id="UP001392437"/>
    </source>
</evidence>
<sequence length="69" mass="7548">MNSPMLHNQPPPDKKAPPNEPRDGWKSKITKDGSHVRDLGIATRSQDPDLEDLARSTRSSGSAKEGLDI</sequence>